<evidence type="ECO:0000313" key="1">
    <source>
        <dbReference type="EMBL" id="KAK1667101.1"/>
    </source>
</evidence>
<dbReference type="Proteomes" id="UP001231189">
    <property type="component" value="Unassembled WGS sequence"/>
</dbReference>
<sequence length="307" mass="33476">MNGEKRPHHVVEDHLHIFGMDRTYVRWVYHGEPYNDPSAGEADLAHTMDGREGEKKRLLQETGFSSGTCVVPDEKKHRVEEVSQFDGRFEDESQFDALWMSLLILNVSFVSLYRKGKTSIGGGGGGNGALKPLRLYSSGCKMRLLMKLLCLYSNGKNDPDEAAVKTMVPLPSSENLLKHKATGQLGGILFSKQTETAKPSLVKRIATAADEACRGCHQVLSAPPTDAYISSSPRTSRAVTIQGFGNCLKVSPRISMLAEEGKISLIMESEGLTMEGRYSVSPRDGRLAVTPGGKSSLTVPNFALDQS</sequence>
<comment type="caution">
    <text evidence="1">The sequence shown here is derived from an EMBL/GenBank/DDBJ whole genome shotgun (WGS) entry which is preliminary data.</text>
</comment>
<proteinExistence type="predicted"/>
<protein>
    <submittedName>
        <fullName evidence="1">Uncharacterized protein</fullName>
    </submittedName>
</protein>
<organism evidence="1 2">
    <name type="scientific">Lolium multiflorum</name>
    <name type="common">Italian ryegrass</name>
    <name type="synonym">Lolium perenne subsp. multiflorum</name>
    <dbReference type="NCBI Taxonomy" id="4521"/>
    <lineage>
        <taxon>Eukaryota</taxon>
        <taxon>Viridiplantae</taxon>
        <taxon>Streptophyta</taxon>
        <taxon>Embryophyta</taxon>
        <taxon>Tracheophyta</taxon>
        <taxon>Spermatophyta</taxon>
        <taxon>Magnoliopsida</taxon>
        <taxon>Liliopsida</taxon>
        <taxon>Poales</taxon>
        <taxon>Poaceae</taxon>
        <taxon>BOP clade</taxon>
        <taxon>Pooideae</taxon>
        <taxon>Poodae</taxon>
        <taxon>Poeae</taxon>
        <taxon>Poeae Chloroplast Group 2 (Poeae type)</taxon>
        <taxon>Loliodinae</taxon>
        <taxon>Loliinae</taxon>
        <taxon>Lolium</taxon>
    </lineage>
</organism>
<name>A0AAD8T0R1_LOLMU</name>
<evidence type="ECO:0000313" key="2">
    <source>
        <dbReference type="Proteomes" id="UP001231189"/>
    </source>
</evidence>
<keyword evidence="2" id="KW-1185">Reference proteome</keyword>
<accession>A0AAD8T0R1</accession>
<dbReference type="EMBL" id="JAUUTY010000003">
    <property type="protein sequence ID" value="KAK1667101.1"/>
    <property type="molecule type" value="Genomic_DNA"/>
</dbReference>
<reference evidence="1" key="1">
    <citation type="submission" date="2023-07" db="EMBL/GenBank/DDBJ databases">
        <title>A chromosome-level genome assembly of Lolium multiflorum.</title>
        <authorList>
            <person name="Chen Y."/>
            <person name="Copetti D."/>
            <person name="Kolliker R."/>
            <person name="Studer B."/>
        </authorList>
    </citation>
    <scope>NUCLEOTIDE SEQUENCE</scope>
    <source>
        <strain evidence="1">02402/16</strain>
        <tissue evidence="1">Leaf</tissue>
    </source>
</reference>
<dbReference type="AlphaFoldDB" id="A0AAD8T0R1"/>
<gene>
    <name evidence="1" type="ORF">QYE76_055260</name>
</gene>